<dbReference type="PANTHER" id="PTHR44942">
    <property type="entry name" value="METHYLTRANSF_11 DOMAIN-CONTAINING PROTEIN"/>
    <property type="match status" value="1"/>
</dbReference>
<keyword evidence="3 5" id="KW-0808">Transferase</keyword>
<gene>
    <name evidence="5" type="primary">bioC</name>
    <name evidence="5" type="ORF">GPAL_3614</name>
</gene>
<dbReference type="AlphaFoldDB" id="K6Z2L7"/>
<feature type="domain" description="Methyltransferase type 11" evidence="4">
    <location>
        <begin position="73"/>
        <end position="169"/>
    </location>
</feature>
<evidence type="ECO:0000313" key="6">
    <source>
        <dbReference type="Proteomes" id="UP000006251"/>
    </source>
</evidence>
<organism evidence="5 6">
    <name type="scientific">Brumicola pallidula DSM 14239 = ACAM 615</name>
    <dbReference type="NCBI Taxonomy" id="1121922"/>
    <lineage>
        <taxon>Bacteria</taxon>
        <taxon>Pseudomonadati</taxon>
        <taxon>Pseudomonadota</taxon>
        <taxon>Gammaproteobacteria</taxon>
        <taxon>Alteromonadales</taxon>
        <taxon>Alteromonadaceae</taxon>
        <taxon>Brumicola</taxon>
    </lineage>
</organism>
<dbReference type="InterPro" id="IPR029063">
    <property type="entry name" value="SAM-dependent_MTases_sf"/>
</dbReference>
<dbReference type="InterPro" id="IPR013216">
    <property type="entry name" value="Methyltransf_11"/>
</dbReference>
<comment type="similarity">
    <text evidence="1">Belongs to the methyltransferase superfamily.</text>
</comment>
<name>K6Z2L7_9ALTE</name>
<dbReference type="STRING" id="1121922.GCA_000428905_02075"/>
<dbReference type="Pfam" id="PF08241">
    <property type="entry name" value="Methyltransf_11"/>
    <property type="match status" value="1"/>
</dbReference>
<dbReference type="OrthoDB" id="9760689at2"/>
<accession>K6Z2L7</accession>
<dbReference type="SUPFAM" id="SSF53335">
    <property type="entry name" value="S-adenosyl-L-methionine-dependent methyltransferases"/>
    <property type="match status" value="1"/>
</dbReference>
<evidence type="ECO:0000259" key="4">
    <source>
        <dbReference type="Pfam" id="PF08241"/>
    </source>
</evidence>
<evidence type="ECO:0000256" key="2">
    <source>
        <dbReference type="ARBA" id="ARBA00022603"/>
    </source>
</evidence>
<dbReference type="Gene3D" id="3.40.50.150">
    <property type="entry name" value="Vaccinia Virus protein VP39"/>
    <property type="match status" value="1"/>
</dbReference>
<sequence length="333" mass="36865">MNCAINDVLECIEVEQTNSAEVRAQEVNKKHVAEHFSAACGNYDHYAQVQKQIAEVNLELLSHVIAGRSKFSVDLGCGTGLHTSLLAKMSDNCLAIDISHGMLKVAQINNTDMTTATNNAILYCSGDADSLPLQSQSIDVLHSSMALQWCSSPSFAIAEIARVLSTSGSAQLAIMLDSSLYELRDAWENIGITPRINNFFSQQQWLQATQDLQIEQINQNSNVKINIQQQVRSFTEWHSSSLDMLRALKLIGAATKYNSKQIGKNSQLQLSPVTVSTAISKQELIELDKQMQRRVCGLSEQYQQRNAGDKGEGNRGLPLTYQILFLTIQKKQS</sequence>
<dbReference type="EC" id="2.1.1.197" evidence="5"/>
<dbReference type="GO" id="GO:0102130">
    <property type="term" value="F:malonyl-CoA methyltransferase activity"/>
    <property type="evidence" value="ECO:0007669"/>
    <property type="project" value="UniProtKB-EC"/>
</dbReference>
<keyword evidence="6" id="KW-1185">Reference proteome</keyword>
<protein>
    <submittedName>
        <fullName evidence="5">Malonyl-CoA O-methyltransferase</fullName>
        <ecNumber evidence="5">2.1.1.197</ecNumber>
    </submittedName>
</protein>
<dbReference type="Proteomes" id="UP000006251">
    <property type="component" value="Unassembled WGS sequence"/>
</dbReference>
<dbReference type="CDD" id="cd02440">
    <property type="entry name" value="AdoMet_MTases"/>
    <property type="match status" value="1"/>
</dbReference>
<evidence type="ECO:0000256" key="1">
    <source>
        <dbReference type="ARBA" id="ARBA00008361"/>
    </source>
</evidence>
<keyword evidence="2 5" id="KW-0489">Methyltransferase</keyword>
<evidence type="ECO:0000256" key="3">
    <source>
        <dbReference type="ARBA" id="ARBA00022679"/>
    </source>
</evidence>
<proteinExistence type="inferred from homology"/>
<dbReference type="InterPro" id="IPR051052">
    <property type="entry name" value="Diverse_substrate_MTase"/>
</dbReference>
<dbReference type="GO" id="GO:0032259">
    <property type="term" value="P:methylation"/>
    <property type="evidence" value="ECO:0007669"/>
    <property type="project" value="UniProtKB-KW"/>
</dbReference>
<dbReference type="EMBL" id="BAEQ01000056">
    <property type="protein sequence ID" value="GAC30456.1"/>
    <property type="molecule type" value="Genomic_DNA"/>
</dbReference>
<reference evidence="6" key="1">
    <citation type="journal article" date="2014" name="Environ. Microbiol.">
        <title>Comparative genomics of the marine bacterial genus Glaciecola reveals the high degree of genomic diversity and genomic characteristic for cold adaptation.</title>
        <authorList>
            <person name="Qin Q.L."/>
            <person name="Xie B.B."/>
            <person name="Yu Y."/>
            <person name="Shu Y.L."/>
            <person name="Rong J.C."/>
            <person name="Zhang Y.J."/>
            <person name="Zhao D.L."/>
            <person name="Chen X.L."/>
            <person name="Zhang X.Y."/>
            <person name="Chen B."/>
            <person name="Zhou B.C."/>
            <person name="Zhang Y.Z."/>
        </authorList>
    </citation>
    <scope>NUCLEOTIDE SEQUENCE [LARGE SCALE GENOMIC DNA]</scope>
    <source>
        <strain evidence="6">ACAM 615</strain>
    </source>
</reference>
<comment type="caution">
    <text evidence="5">The sequence shown here is derived from an EMBL/GenBank/DDBJ whole genome shotgun (WGS) entry which is preliminary data.</text>
</comment>
<evidence type="ECO:0000313" key="5">
    <source>
        <dbReference type="EMBL" id="GAC30456.1"/>
    </source>
</evidence>
<dbReference type="GO" id="GO:0008757">
    <property type="term" value="F:S-adenosylmethionine-dependent methyltransferase activity"/>
    <property type="evidence" value="ECO:0007669"/>
    <property type="project" value="InterPro"/>
</dbReference>
<dbReference type="RefSeq" id="WP_006014585.1">
    <property type="nucleotide sequence ID" value="NZ_BAEQ01000056.1"/>
</dbReference>
<dbReference type="PANTHER" id="PTHR44942:SF4">
    <property type="entry name" value="METHYLTRANSFERASE TYPE 11 DOMAIN-CONTAINING PROTEIN"/>
    <property type="match status" value="1"/>
</dbReference>